<dbReference type="GO" id="GO:0003735">
    <property type="term" value="F:structural constituent of ribosome"/>
    <property type="evidence" value="ECO:0007669"/>
    <property type="project" value="InterPro"/>
</dbReference>
<dbReference type="GO" id="GO:0015935">
    <property type="term" value="C:small ribosomal subunit"/>
    <property type="evidence" value="ECO:0007669"/>
    <property type="project" value="TreeGrafter"/>
</dbReference>
<evidence type="ECO:0000313" key="4">
    <source>
        <dbReference type="EMBL" id="OGD89104.1"/>
    </source>
</evidence>
<dbReference type="EMBL" id="MFAY01000018">
    <property type="protein sequence ID" value="OGD89104.1"/>
    <property type="molecule type" value="Genomic_DNA"/>
</dbReference>
<sequence>MSVRIRLAKTGKKHQISYRIVACDSRAKRDGKFLEILGFYNPHKGANENFMINEGRLKNWVSKGARPTAAVVSILNNQNKKGSTHGRIFKTSD</sequence>
<gene>
    <name evidence="3" type="primary">rpsP</name>
    <name evidence="4" type="ORF">A2693_04440</name>
</gene>
<evidence type="ECO:0000313" key="5">
    <source>
        <dbReference type="Proteomes" id="UP000178577"/>
    </source>
</evidence>
<evidence type="ECO:0000256" key="2">
    <source>
        <dbReference type="ARBA" id="ARBA00023274"/>
    </source>
</evidence>
<dbReference type="Pfam" id="PF00886">
    <property type="entry name" value="Ribosomal_S16"/>
    <property type="match status" value="1"/>
</dbReference>
<evidence type="ECO:0000256" key="1">
    <source>
        <dbReference type="ARBA" id="ARBA00022980"/>
    </source>
</evidence>
<dbReference type="InterPro" id="IPR000307">
    <property type="entry name" value="Ribosomal_bS16"/>
</dbReference>
<dbReference type="Proteomes" id="UP000178577">
    <property type="component" value="Unassembled WGS sequence"/>
</dbReference>
<dbReference type="PANTHER" id="PTHR12919:SF20">
    <property type="entry name" value="SMALL RIBOSOMAL SUBUNIT PROTEIN BS16M"/>
    <property type="match status" value="1"/>
</dbReference>
<dbReference type="SUPFAM" id="SSF54565">
    <property type="entry name" value="Ribosomal protein S16"/>
    <property type="match status" value="1"/>
</dbReference>
<evidence type="ECO:0000256" key="3">
    <source>
        <dbReference type="HAMAP-Rule" id="MF_00385"/>
    </source>
</evidence>
<protein>
    <recommendedName>
        <fullName evidence="3">Small ribosomal subunit protein bS16</fullName>
    </recommendedName>
</protein>
<reference evidence="4 5" key="1">
    <citation type="journal article" date="2016" name="Nat. Commun.">
        <title>Thousands of microbial genomes shed light on interconnected biogeochemical processes in an aquifer system.</title>
        <authorList>
            <person name="Anantharaman K."/>
            <person name="Brown C.T."/>
            <person name="Hug L.A."/>
            <person name="Sharon I."/>
            <person name="Castelle C.J."/>
            <person name="Probst A.J."/>
            <person name="Thomas B.C."/>
            <person name="Singh A."/>
            <person name="Wilkins M.J."/>
            <person name="Karaoz U."/>
            <person name="Brodie E.L."/>
            <person name="Williams K.H."/>
            <person name="Hubbard S.S."/>
            <person name="Banfield J.F."/>
        </authorList>
    </citation>
    <scope>NUCLEOTIDE SEQUENCE [LARGE SCALE GENOMIC DNA]</scope>
</reference>
<comment type="caution">
    <text evidence="4">The sequence shown here is derived from an EMBL/GenBank/DDBJ whole genome shotgun (WGS) entry which is preliminary data.</text>
</comment>
<dbReference type="GO" id="GO:0005737">
    <property type="term" value="C:cytoplasm"/>
    <property type="evidence" value="ECO:0007669"/>
    <property type="project" value="UniProtKB-ARBA"/>
</dbReference>
<name>A0A1F5GBA1_9BACT</name>
<dbReference type="PANTHER" id="PTHR12919">
    <property type="entry name" value="30S RIBOSOMAL PROTEIN S16"/>
    <property type="match status" value="1"/>
</dbReference>
<keyword evidence="1 3" id="KW-0689">Ribosomal protein</keyword>
<dbReference type="AlphaFoldDB" id="A0A1F5GBA1"/>
<dbReference type="Gene3D" id="3.30.1320.10">
    <property type="match status" value="1"/>
</dbReference>
<comment type="similarity">
    <text evidence="3">Belongs to the bacterial ribosomal protein bS16 family.</text>
</comment>
<dbReference type="NCBIfam" id="TIGR00002">
    <property type="entry name" value="S16"/>
    <property type="match status" value="1"/>
</dbReference>
<dbReference type="HAMAP" id="MF_00385">
    <property type="entry name" value="Ribosomal_bS16"/>
    <property type="match status" value="1"/>
</dbReference>
<accession>A0A1F5GBA1</accession>
<organism evidence="4 5">
    <name type="scientific">Candidatus Curtissbacteria bacterium RIFCSPHIGHO2_01_FULL_40_12</name>
    <dbReference type="NCBI Taxonomy" id="1797710"/>
    <lineage>
        <taxon>Bacteria</taxon>
        <taxon>Candidatus Curtissiibacteriota</taxon>
    </lineage>
</organism>
<keyword evidence="2 3" id="KW-0687">Ribonucleoprotein</keyword>
<dbReference type="InterPro" id="IPR023803">
    <property type="entry name" value="Ribosomal_bS16_dom_sf"/>
</dbReference>
<proteinExistence type="inferred from homology"/>
<dbReference type="GO" id="GO:0006412">
    <property type="term" value="P:translation"/>
    <property type="evidence" value="ECO:0007669"/>
    <property type="project" value="UniProtKB-UniRule"/>
</dbReference>